<protein>
    <submittedName>
        <fullName evidence="2">Uncharacterized protein</fullName>
    </submittedName>
</protein>
<dbReference type="RefSeq" id="WP_184202015.1">
    <property type="nucleotide sequence ID" value="NZ_JACHGW010000004.1"/>
</dbReference>
<comment type="caution">
    <text evidence="2">The sequence shown here is derived from an EMBL/GenBank/DDBJ whole genome shotgun (WGS) entry which is preliminary data.</text>
</comment>
<dbReference type="AlphaFoldDB" id="A0A7W9SUT9"/>
<sequence length="537" mass="55602">MKRLTFLKLAILPLVVYGCGGGGDGALNLPATNRSDYTLQPDARLIPNDGSVVLVSQTDSTLVLRGGVPTLAVGQVVVSLLGVGALRRITALSQAGDTWTLTTTPARLTDAFSLLQFEQNRPWGREVFGDLATSEKGVGFRWVETIPGAENEQSELNGATQSTLAIDFGQSGRDVDGESGFSLGGGITLTGTAFLRITPMLIIDISGATLNAFAVGIFPRAGGSVTITAAGSASYNGERVLVSRTFPPIEAGPVVFVPSLEIKVVAAASADAEVSVTGSVSAGGAATATWRPGQGWRTHARVSSSKSGGIQTAKGAMAAELKIIAEVKFMVYGLVGPYASLSPRINADATVNLAEDSCGVDARVRGALDGEVGIRVSGLLRDLASLVDVDLSDISYPFTIAEAVLAERSFPFPSVAIVVSDNGPDQDDVFTVSLDGVNLGSTPKGGSRSFKRCPITVGAHTLQITATDAGDAGDYATLAVGVSNGATLDDGNNNRSIRLDRGGSITLPFTVPEPVPGRSYPAPLPLPRDMTPERQRS</sequence>
<proteinExistence type="predicted"/>
<dbReference type="EMBL" id="JACHGW010000004">
    <property type="protein sequence ID" value="MBB6052629.1"/>
    <property type="molecule type" value="Genomic_DNA"/>
</dbReference>
<reference evidence="2 3" key="1">
    <citation type="submission" date="2020-08" db="EMBL/GenBank/DDBJ databases">
        <title>Genomic Encyclopedia of Type Strains, Phase IV (KMG-IV): sequencing the most valuable type-strain genomes for metagenomic binning, comparative biology and taxonomic classification.</title>
        <authorList>
            <person name="Goeker M."/>
        </authorList>
    </citation>
    <scope>NUCLEOTIDE SEQUENCE [LARGE SCALE GENOMIC DNA]</scope>
    <source>
        <strain evidence="2 3">DSM 23562</strain>
    </source>
</reference>
<gene>
    <name evidence="2" type="ORF">HNQ39_004450</name>
</gene>
<keyword evidence="3" id="KW-1185">Reference proteome</keyword>
<name>A0A7W9SUT9_ARMRO</name>
<evidence type="ECO:0000256" key="1">
    <source>
        <dbReference type="SAM" id="MobiDB-lite"/>
    </source>
</evidence>
<dbReference type="Proteomes" id="UP000520814">
    <property type="component" value="Unassembled WGS sequence"/>
</dbReference>
<feature type="region of interest" description="Disordered" evidence="1">
    <location>
        <begin position="512"/>
        <end position="537"/>
    </location>
</feature>
<accession>A0A7W9SUT9</accession>
<organism evidence="2 3">
    <name type="scientific">Armatimonas rosea</name>
    <dbReference type="NCBI Taxonomy" id="685828"/>
    <lineage>
        <taxon>Bacteria</taxon>
        <taxon>Bacillati</taxon>
        <taxon>Armatimonadota</taxon>
        <taxon>Armatimonadia</taxon>
        <taxon>Armatimonadales</taxon>
        <taxon>Armatimonadaceae</taxon>
        <taxon>Armatimonas</taxon>
    </lineage>
</organism>
<evidence type="ECO:0000313" key="3">
    <source>
        <dbReference type="Proteomes" id="UP000520814"/>
    </source>
</evidence>
<evidence type="ECO:0000313" key="2">
    <source>
        <dbReference type="EMBL" id="MBB6052629.1"/>
    </source>
</evidence>
<dbReference type="PROSITE" id="PS51257">
    <property type="entry name" value="PROKAR_LIPOPROTEIN"/>
    <property type="match status" value="1"/>
</dbReference>